<comment type="subcellular location">
    <subcellularLocation>
        <location evidence="1 15">Cytoplasm</location>
    </subcellularLocation>
</comment>
<dbReference type="GO" id="GO:0006782">
    <property type="term" value="P:protoporphyrinogen IX biosynthetic process"/>
    <property type="evidence" value="ECO:0007669"/>
    <property type="project" value="TreeGrafter"/>
</dbReference>
<protein>
    <recommendedName>
        <fullName evidence="15">Coproporphyrinogen-III oxidase</fullName>
        <ecNumber evidence="15">1.3.98.3</ecNumber>
    </recommendedName>
</protein>
<evidence type="ECO:0000259" key="18">
    <source>
        <dbReference type="PROSITE" id="PS51918"/>
    </source>
</evidence>
<gene>
    <name evidence="19" type="primary">hemN</name>
    <name evidence="19" type="ORF">KME28_24220</name>
</gene>
<dbReference type="GO" id="GO:0051989">
    <property type="term" value="F:coproporphyrinogen dehydrogenase activity"/>
    <property type="evidence" value="ECO:0007669"/>
    <property type="project" value="UniProtKB-EC"/>
</dbReference>
<dbReference type="PANTHER" id="PTHR13932">
    <property type="entry name" value="COPROPORPHYRINIGEN III OXIDASE"/>
    <property type="match status" value="1"/>
</dbReference>
<keyword evidence="7 15" id="KW-0949">S-adenosyl-L-methionine</keyword>
<evidence type="ECO:0000256" key="7">
    <source>
        <dbReference type="ARBA" id="ARBA00022691"/>
    </source>
</evidence>
<evidence type="ECO:0000256" key="14">
    <source>
        <dbReference type="ARBA" id="ARBA00048321"/>
    </source>
</evidence>
<feature type="binding site" evidence="17">
    <location>
        <position position="70"/>
    </location>
    <ligand>
        <name>[4Fe-4S] cluster</name>
        <dbReference type="ChEBI" id="CHEBI:49883"/>
        <note>4Fe-4S-S-AdoMet</note>
    </ligand>
</feature>
<keyword evidence="11 15" id="KW-0411">Iron-sulfur</keyword>
<dbReference type="Gene3D" id="1.10.10.920">
    <property type="match status" value="1"/>
</dbReference>
<dbReference type="InterPro" id="IPR004558">
    <property type="entry name" value="Coprogen_oxidase_HemN"/>
</dbReference>
<keyword evidence="9 15" id="KW-0560">Oxidoreductase</keyword>
<evidence type="ECO:0000256" key="6">
    <source>
        <dbReference type="ARBA" id="ARBA00022490"/>
    </source>
</evidence>
<evidence type="ECO:0000256" key="15">
    <source>
        <dbReference type="PIRNR" id="PIRNR000167"/>
    </source>
</evidence>
<evidence type="ECO:0000256" key="3">
    <source>
        <dbReference type="ARBA" id="ARBA00005493"/>
    </source>
</evidence>
<evidence type="ECO:0000256" key="1">
    <source>
        <dbReference type="ARBA" id="ARBA00004496"/>
    </source>
</evidence>
<dbReference type="GO" id="GO:0046872">
    <property type="term" value="F:metal ion binding"/>
    <property type="evidence" value="ECO:0007669"/>
    <property type="project" value="UniProtKB-KW"/>
</dbReference>
<evidence type="ECO:0000256" key="16">
    <source>
        <dbReference type="PIRSR" id="PIRSR000167-1"/>
    </source>
</evidence>
<dbReference type="Proteomes" id="UP000813215">
    <property type="component" value="Unassembled WGS sequence"/>
</dbReference>
<dbReference type="AlphaFoldDB" id="A0A9E3HCI0"/>
<feature type="domain" description="Radical SAM core" evidence="18">
    <location>
        <begin position="51"/>
        <end position="285"/>
    </location>
</feature>
<feature type="binding site" evidence="16">
    <location>
        <begin position="72"/>
        <end position="74"/>
    </location>
    <ligand>
        <name>S-adenosyl-L-methionine</name>
        <dbReference type="ChEBI" id="CHEBI:59789"/>
        <label>2</label>
    </ligand>
</feature>
<feature type="binding site" evidence="16">
    <location>
        <position position="60"/>
    </location>
    <ligand>
        <name>S-adenosyl-L-methionine</name>
        <dbReference type="ChEBI" id="CHEBI:59789"/>
        <label>1</label>
    </ligand>
</feature>
<comment type="cofactor">
    <cofactor evidence="15 17">
        <name>[4Fe-4S] cluster</name>
        <dbReference type="ChEBI" id="CHEBI:49883"/>
    </cofactor>
    <text evidence="15 17">Binds 1 [4Fe-4S] cluster. The cluster is coordinated with 3 cysteines and an exchangeable S-adenosyl-L-methionine.</text>
</comment>
<dbReference type="InterPro" id="IPR013785">
    <property type="entry name" value="Aldolase_TIM"/>
</dbReference>
<feature type="binding site" evidence="16">
    <location>
        <position position="189"/>
    </location>
    <ligand>
        <name>S-adenosyl-L-methionine</name>
        <dbReference type="ChEBI" id="CHEBI:59789"/>
        <label>2</label>
    </ligand>
</feature>
<dbReference type="NCBIfam" id="TIGR00538">
    <property type="entry name" value="hemN"/>
    <property type="match status" value="1"/>
</dbReference>
<dbReference type="SFLD" id="SFLDG01065">
    <property type="entry name" value="anaerobic_coproporphyrinogen-I"/>
    <property type="match status" value="1"/>
</dbReference>
<sequence length="460" mass="53280">MVLQIPSVNFDIDIIKKYDIPTPRYTSYPPATELNTAFTASDFQDAIASSNQRKTPLSLYLHIPFCQTACYFCGCNVVISNNKNIAKTYLEYLEREIKHTGSLIDPDRQAVQMHWGGGTPNYLSLEQVENLWNNITRHFRFDPQAEISLEINPRYVDKQYIFFLKEIGFNRISFGIQDFNPQVQAAINRVQPEKTLFEVMEWIKEAGFQSVNVDLIYGLPYQTYQSFHQTIKKTIDLDPDRIAVFNFAYVPWIKPIQKKIAKDALPAPQEKLEIFKMTIEELTNNKYLFIGMDHFAKPHDELAIAQRNYTLKRNFQGYTTWAQAELFGFGATSVSMLEDAYAQNHKQLRDYYQAIDADILPIGKGIKLNGDDILRRDVIMRLMSHAKLYKQDIEDKYQICFDEYFAQELEALHLLESDGLVSLSKDEIGITEIGRLLVRNIAVNFDAHRLTQEQKFSRAI</sequence>
<reference evidence="19" key="2">
    <citation type="journal article" date="2022" name="Microbiol. Resour. Announc.">
        <title>Metagenome Sequencing to Explore Phylogenomics of Terrestrial Cyanobacteria.</title>
        <authorList>
            <person name="Ward R.D."/>
            <person name="Stajich J.E."/>
            <person name="Johansen J.R."/>
            <person name="Huntemann M."/>
            <person name="Clum A."/>
            <person name="Foster B."/>
            <person name="Foster B."/>
            <person name="Roux S."/>
            <person name="Palaniappan K."/>
            <person name="Varghese N."/>
            <person name="Mukherjee S."/>
            <person name="Reddy T.B.K."/>
            <person name="Daum C."/>
            <person name="Copeland A."/>
            <person name="Chen I.A."/>
            <person name="Ivanova N.N."/>
            <person name="Kyrpides N.C."/>
            <person name="Shapiro N."/>
            <person name="Eloe-Fadrosh E.A."/>
            <person name="Pietrasiak N."/>
        </authorList>
    </citation>
    <scope>NUCLEOTIDE SEQUENCE</scope>
    <source>
        <strain evidence="19">HA4357-MV3</strain>
    </source>
</reference>
<feature type="binding site" evidence="16">
    <location>
        <begin position="118"/>
        <end position="119"/>
    </location>
    <ligand>
        <name>S-adenosyl-L-methionine</name>
        <dbReference type="ChEBI" id="CHEBI:59789"/>
        <label>2</label>
    </ligand>
</feature>
<dbReference type="PANTHER" id="PTHR13932:SF6">
    <property type="entry name" value="OXYGEN-INDEPENDENT COPROPORPHYRINOGEN III OXIDASE"/>
    <property type="match status" value="1"/>
</dbReference>
<dbReference type="Pfam" id="PF04055">
    <property type="entry name" value="Radical_SAM"/>
    <property type="match status" value="1"/>
</dbReference>
<comment type="catalytic activity">
    <reaction evidence="14 15">
        <text>coproporphyrinogen III + 2 S-adenosyl-L-methionine = protoporphyrinogen IX + 2 5'-deoxyadenosine + 2 L-methionine + 2 CO2</text>
        <dbReference type="Rhea" id="RHEA:15425"/>
        <dbReference type="ChEBI" id="CHEBI:16526"/>
        <dbReference type="ChEBI" id="CHEBI:17319"/>
        <dbReference type="ChEBI" id="CHEBI:57307"/>
        <dbReference type="ChEBI" id="CHEBI:57309"/>
        <dbReference type="ChEBI" id="CHEBI:57844"/>
        <dbReference type="ChEBI" id="CHEBI:59789"/>
        <dbReference type="EC" id="1.3.98.3"/>
    </reaction>
</comment>
<evidence type="ECO:0000256" key="4">
    <source>
        <dbReference type="ARBA" id="ARBA00011245"/>
    </source>
</evidence>
<accession>A0A9E3HCI0</accession>
<comment type="pathway">
    <text evidence="2 15">Porphyrin-containing compound metabolism; protoporphyrin-IX biosynthesis; protoporphyrinogen-IX from coproporphyrinogen-III (AdoMet route): step 1/1.</text>
</comment>
<reference evidence="19" key="1">
    <citation type="submission" date="2021-05" db="EMBL/GenBank/DDBJ databases">
        <authorList>
            <person name="Pietrasiak N."/>
            <person name="Ward R."/>
            <person name="Stajich J.E."/>
            <person name="Kurbessoian T."/>
        </authorList>
    </citation>
    <scope>NUCLEOTIDE SEQUENCE</scope>
    <source>
        <strain evidence="19">HA4357-MV3</strain>
    </source>
</reference>
<evidence type="ECO:0000313" key="19">
    <source>
        <dbReference type="EMBL" id="MBW4434732.1"/>
    </source>
</evidence>
<proteinExistence type="inferred from homology"/>
<name>A0A9E3HCI0_9NOST</name>
<dbReference type="EC" id="1.3.98.3" evidence="15"/>
<evidence type="ECO:0000256" key="10">
    <source>
        <dbReference type="ARBA" id="ARBA00023004"/>
    </source>
</evidence>
<dbReference type="GO" id="GO:0005737">
    <property type="term" value="C:cytoplasm"/>
    <property type="evidence" value="ECO:0007669"/>
    <property type="project" value="UniProtKB-SubCell"/>
</dbReference>
<evidence type="ECO:0000256" key="17">
    <source>
        <dbReference type="PIRSR" id="PIRSR000167-2"/>
    </source>
</evidence>
<dbReference type="FunFam" id="3.80.30.20:FF:000012">
    <property type="entry name" value="Coproporphyrinogen-III oxidase"/>
    <property type="match status" value="1"/>
</dbReference>
<feature type="binding site" evidence="16">
    <location>
        <position position="214"/>
    </location>
    <ligand>
        <name>S-adenosyl-L-methionine</name>
        <dbReference type="ChEBI" id="CHEBI:59789"/>
        <label>2</label>
    </ligand>
</feature>
<dbReference type="Pfam" id="PF06969">
    <property type="entry name" value="HemN_C"/>
    <property type="match status" value="1"/>
</dbReference>
<comment type="similarity">
    <text evidence="3 15">Belongs to the anaerobic coproporphyrinogen-III oxidase family.</text>
</comment>
<dbReference type="PIRSF" id="PIRSF000167">
    <property type="entry name" value="HemN"/>
    <property type="match status" value="1"/>
</dbReference>
<dbReference type="GO" id="GO:0051539">
    <property type="term" value="F:4 iron, 4 sulfur cluster binding"/>
    <property type="evidence" value="ECO:0007669"/>
    <property type="project" value="UniProtKB-KW"/>
</dbReference>
<dbReference type="PROSITE" id="PS51918">
    <property type="entry name" value="RADICAL_SAM"/>
    <property type="match status" value="1"/>
</dbReference>
<feature type="binding site" evidence="16">
    <location>
        <position position="150"/>
    </location>
    <ligand>
        <name>S-adenosyl-L-methionine</name>
        <dbReference type="ChEBI" id="CHEBI:59789"/>
        <label>1</label>
    </ligand>
</feature>
<evidence type="ECO:0000313" key="20">
    <source>
        <dbReference type="Proteomes" id="UP000813215"/>
    </source>
</evidence>
<dbReference type="FunFam" id="1.10.10.920:FF:000001">
    <property type="entry name" value="Coproporphyrinogen-III oxidase"/>
    <property type="match status" value="1"/>
</dbReference>
<dbReference type="SMART" id="SM00729">
    <property type="entry name" value="Elp3"/>
    <property type="match status" value="1"/>
</dbReference>
<keyword evidence="6 15" id="KW-0963">Cytoplasm</keyword>
<evidence type="ECO:0000256" key="9">
    <source>
        <dbReference type="ARBA" id="ARBA00023002"/>
    </source>
</evidence>
<dbReference type="InterPro" id="IPR006638">
    <property type="entry name" value="Elp3/MiaA/NifB-like_rSAM"/>
</dbReference>
<keyword evidence="8 15" id="KW-0479">Metal-binding</keyword>
<evidence type="ECO:0000256" key="8">
    <source>
        <dbReference type="ARBA" id="ARBA00022723"/>
    </source>
</evidence>
<evidence type="ECO:0000256" key="12">
    <source>
        <dbReference type="ARBA" id="ARBA00023244"/>
    </source>
</evidence>
<dbReference type="Gene3D" id="3.20.20.70">
    <property type="entry name" value="Aldolase class I"/>
    <property type="match status" value="1"/>
</dbReference>
<dbReference type="InterPro" id="IPR007197">
    <property type="entry name" value="rSAM"/>
</dbReference>
<dbReference type="SFLD" id="SFLDS00029">
    <property type="entry name" value="Radical_SAM"/>
    <property type="match status" value="1"/>
</dbReference>
<dbReference type="SUPFAM" id="SSF102114">
    <property type="entry name" value="Radical SAM enzymes"/>
    <property type="match status" value="1"/>
</dbReference>
<organism evidence="19 20">
    <name type="scientific">Pelatocladus maniniholoensis HA4357-MV3</name>
    <dbReference type="NCBI Taxonomy" id="1117104"/>
    <lineage>
        <taxon>Bacteria</taxon>
        <taxon>Bacillati</taxon>
        <taxon>Cyanobacteriota</taxon>
        <taxon>Cyanophyceae</taxon>
        <taxon>Nostocales</taxon>
        <taxon>Nostocaceae</taxon>
        <taxon>Pelatocladus</taxon>
    </lineage>
</organism>
<evidence type="ECO:0000256" key="13">
    <source>
        <dbReference type="ARBA" id="ARBA00024295"/>
    </source>
</evidence>
<feature type="binding site" evidence="17">
    <location>
        <position position="66"/>
    </location>
    <ligand>
        <name>[4Fe-4S] cluster</name>
        <dbReference type="ChEBI" id="CHEBI:49883"/>
        <note>4Fe-4S-S-AdoMet</note>
    </ligand>
</feature>
<feature type="binding site" evidence="16">
    <location>
        <position position="248"/>
    </location>
    <ligand>
        <name>S-adenosyl-L-methionine</name>
        <dbReference type="ChEBI" id="CHEBI:59789"/>
        <label>2</label>
    </ligand>
</feature>
<feature type="binding site" evidence="16">
    <location>
        <position position="177"/>
    </location>
    <ligand>
        <name>S-adenosyl-L-methionine</name>
        <dbReference type="ChEBI" id="CHEBI:59789"/>
        <label>2</label>
    </ligand>
</feature>
<comment type="subunit">
    <text evidence="4">Monomer.</text>
</comment>
<evidence type="ECO:0000256" key="11">
    <source>
        <dbReference type="ARBA" id="ARBA00023014"/>
    </source>
</evidence>
<feature type="binding site" evidence="16">
    <location>
        <position position="117"/>
    </location>
    <ligand>
        <name>S-adenosyl-L-methionine</name>
        <dbReference type="ChEBI" id="CHEBI:59789"/>
        <label>1</label>
    </ligand>
</feature>
<dbReference type="InterPro" id="IPR010723">
    <property type="entry name" value="HemN_C"/>
</dbReference>
<dbReference type="GO" id="GO:0004109">
    <property type="term" value="F:coproporphyrinogen oxidase activity"/>
    <property type="evidence" value="ECO:0007669"/>
    <property type="project" value="InterPro"/>
</dbReference>
<feature type="binding site" evidence="17">
    <location>
        <position position="73"/>
    </location>
    <ligand>
        <name>[4Fe-4S] cluster</name>
        <dbReference type="ChEBI" id="CHEBI:49883"/>
        <note>4Fe-4S-S-AdoMet</note>
    </ligand>
</feature>
<dbReference type="InterPro" id="IPR058240">
    <property type="entry name" value="rSAM_sf"/>
</dbReference>
<evidence type="ECO:0000256" key="5">
    <source>
        <dbReference type="ARBA" id="ARBA00022485"/>
    </source>
</evidence>
<keyword evidence="10 15" id="KW-0408">Iron</keyword>
<evidence type="ECO:0000256" key="2">
    <source>
        <dbReference type="ARBA" id="ARBA00004785"/>
    </source>
</evidence>
<keyword evidence="12 15" id="KW-0627">Porphyrin biosynthesis</keyword>
<comment type="caution">
    <text evidence="19">The sequence shown here is derived from an EMBL/GenBank/DDBJ whole genome shotgun (WGS) entry which is preliminary data.</text>
</comment>
<comment type="function">
    <text evidence="13">Involved in the heme biosynthesis. Catalyzes the anaerobic oxidative decarboxylation of propionate groups of rings A and B of coproporphyrinogen III to yield the vinyl groups in protoporphyrinogen IX.</text>
</comment>
<keyword evidence="5 15" id="KW-0004">4Fe-4S</keyword>
<dbReference type="InterPro" id="IPR034505">
    <property type="entry name" value="Coproporphyrinogen-III_oxidase"/>
</dbReference>
<dbReference type="EMBL" id="JAHHHW010000142">
    <property type="protein sequence ID" value="MBW4434732.1"/>
    <property type="molecule type" value="Genomic_DNA"/>
</dbReference>